<dbReference type="PANTHER" id="PTHR44757:SF2">
    <property type="entry name" value="BIOFILM ARCHITECTURE MAINTENANCE PROTEIN MBAA"/>
    <property type="match status" value="1"/>
</dbReference>
<dbReference type="SUPFAM" id="SSF55073">
    <property type="entry name" value="Nucleotide cyclase"/>
    <property type="match status" value="1"/>
</dbReference>
<dbReference type="NCBIfam" id="TIGR00254">
    <property type="entry name" value="GGDEF"/>
    <property type="match status" value="1"/>
</dbReference>
<dbReference type="SMART" id="SM00267">
    <property type="entry name" value="GGDEF"/>
    <property type="match status" value="1"/>
</dbReference>
<dbReference type="InterPro" id="IPR003018">
    <property type="entry name" value="GAF"/>
</dbReference>
<feature type="domain" description="GGDEF" evidence="4">
    <location>
        <begin position="423"/>
        <end position="555"/>
    </location>
</feature>
<dbReference type="CDD" id="cd00130">
    <property type="entry name" value="PAS"/>
    <property type="match status" value="1"/>
</dbReference>
<gene>
    <name evidence="5" type="ORF">BKK80_15355</name>
</gene>
<proteinExistence type="predicted"/>
<dbReference type="Gene3D" id="3.30.450.20">
    <property type="entry name" value="PAS domain"/>
    <property type="match status" value="2"/>
</dbReference>
<feature type="domain" description="EAL" evidence="3">
    <location>
        <begin position="564"/>
        <end position="818"/>
    </location>
</feature>
<evidence type="ECO:0000259" key="2">
    <source>
        <dbReference type="PROSITE" id="PS50113"/>
    </source>
</evidence>
<keyword evidence="6" id="KW-1185">Reference proteome</keyword>
<feature type="domain" description="PAS" evidence="1">
    <location>
        <begin position="104"/>
        <end position="157"/>
    </location>
</feature>
<sequence length="835" mass="88255">MQCQALGQAALEQAVDAVVVVDAEGRVVLFNAAAQALWECIRAEAIGRAAAELGLPPEGGNGAVPPVLQRPPQDGGRLAVRLHTSRLDSGELAYFAAPDDGGRASALSSAYLDHAGNPVLFLDLDGYVSHVNRAFTSVFGLQRHQAVGRRALDLMRPARTSEAHLAQMLDELRQGTMLHREALLADRHGRPRWFATAINPLRQADGAITGAICTLTDISDTKLRDTIQRKALEALAKDVSSAEMMDSLCRQIEAVSPGVLVSVVRIADGRLRTLAAPGLPAACVSRIDGLEIGPTVGSCGTAAHFGKPVLVTDIASDPLWAAYRDLVLPHGLKACWSTPIKTYDGQVAGVFALYFHECRGPDALHRSLVDVGTYLCALALERDAARERIERLAYYDPLTGLPNRQLLLARLDDAVASARATGQALAVLFIDIDDFKRVNEADGHAMGDRVLGNVAARLAGVVGQAGTIGRLGGDEFGVVLPDHDLARAKALAEALLAALAAPPAGGGQALPASASIGASALSGSGCDGPTLLKQADLAMYQAKKGGGHQIGIYDVAVARRLAEHRELATELRAALANGTLQQYYQPQIRLADGRLCAVEALARWFHPQRGEITPSRFIPLAEEEGLITALGKWAIEAACAQLAQWRAAGVGVPRISVNLSPIDLRDPALPGRIEQTLARHGLVPADLIIEITESVFLEHSAGTGASVAALRRLGVPLSIDDFGTGFSTLSRLMRLPVDEIKLDRSFLVSLETSAEARTLVEAVIRIGRSLDLTVVAEGVSSTFQHRFLATHGCQVGQGFLFSRAVPATAVAAWPAQWPLADPGADAGASDAARCG</sequence>
<evidence type="ECO:0000313" key="6">
    <source>
        <dbReference type="Proteomes" id="UP000177515"/>
    </source>
</evidence>
<dbReference type="Gene3D" id="3.30.450.40">
    <property type="match status" value="1"/>
</dbReference>
<dbReference type="SMART" id="SM00091">
    <property type="entry name" value="PAS"/>
    <property type="match status" value="2"/>
</dbReference>
<organism evidence="5 6">
    <name type="scientific">Cupriavidus malaysiensis</name>
    <dbReference type="NCBI Taxonomy" id="367825"/>
    <lineage>
        <taxon>Bacteria</taxon>
        <taxon>Pseudomonadati</taxon>
        <taxon>Pseudomonadota</taxon>
        <taxon>Betaproteobacteria</taxon>
        <taxon>Burkholderiales</taxon>
        <taxon>Burkholderiaceae</taxon>
        <taxon>Cupriavidus</taxon>
    </lineage>
</organism>
<protein>
    <recommendedName>
        <fullName evidence="7">EAL domain-containing protein</fullName>
    </recommendedName>
</protein>
<dbReference type="PROSITE" id="PS50883">
    <property type="entry name" value="EAL"/>
    <property type="match status" value="1"/>
</dbReference>
<dbReference type="Gene3D" id="3.20.20.450">
    <property type="entry name" value="EAL domain"/>
    <property type="match status" value="1"/>
</dbReference>
<dbReference type="InterPro" id="IPR000700">
    <property type="entry name" value="PAS-assoc_C"/>
</dbReference>
<evidence type="ECO:0000259" key="3">
    <source>
        <dbReference type="PROSITE" id="PS50883"/>
    </source>
</evidence>
<dbReference type="PROSITE" id="PS50113">
    <property type="entry name" value="PAC"/>
    <property type="match status" value="1"/>
</dbReference>
<dbReference type="SUPFAM" id="SSF55781">
    <property type="entry name" value="GAF domain-like"/>
    <property type="match status" value="1"/>
</dbReference>
<name>A0ABN4TQF5_9BURK</name>
<feature type="domain" description="PAS" evidence="1">
    <location>
        <begin position="10"/>
        <end position="48"/>
    </location>
</feature>
<dbReference type="EMBL" id="CP017754">
    <property type="protein sequence ID" value="AOZ07045.1"/>
    <property type="molecule type" value="Genomic_DNA"/>
</dbReference>
<dbReference type="Pfam" id="PF00989">
    <property type="entry name" value="PAS"/>
    <property type="match status" value="2"/>
</dbReference>
<dbReference type="Proteomes" id="UP000177515">
    <property type="component" value="Chromosome 1"/>
</dbReference>
<dbReference type="Pfam" id="PF13185">
    <property type="entry name" value="GAF_2"/>
    <property type="match status" value="1"/>
</dbReference>
<feature type="domain" description="PAC" evidence="2">
    <location>
        <begin position="178"/>
        <end position="230"/>
    </location>
</feature>
<dbReference type="SMART" id="SM00086">
    <property type="entry name" value="PAC"/>
    <property type="match status" value="1"/>
</dbReference>
<reference evidence="5 6" key="1">
    <citation type="submission" date="2016-10" db="EMBL/GenBank/DDBJ databases">
        <title>Complete genome sequences of three Cupriavidus strains isolated from various Malaysian environments.</title>
        <authorList>
            <person name="Abdullah A.A.-A."/>
            <person name="Shafie N.A.H."/>
            <person name="Lau N.S."/>
        </authorList>
    </citation>
    <scope>NUCLEOTIDE SEQUENCE [LARGE SCALE GENOMIC DNA]</scope>
    <source>
        <strain evidence="5 6">USMAA1020</strain>
    </source>
</reference>
<dbReference type="InterPro" id="IPR035919">
    <property type="entry name" value="EAL_sf"/>
</dbReference>
<evidence type="ECO:0000259" key="1">
    <source>
        <dbReference type="PROSITE" id="PS50112"/>
    </source>
</evidence>
<dbReference type="InterPro" id="IPR013767">
    <property type="entry name" value="PAS_fold"/>
</dbReference>
<dbReference type="InterPro" id="IPR043128">
    <property type="entry name" value="Rev_trsase/Diguanyl_cyclase"/>
</dbReference>
<evidence type="ECO:0000259" key="4">
    <source>
        <dbReference type="PROSITE" id="PS50887"/>
    </source>
</evidence>
<dbReference type="InterPro" id="IPR012226">
    <property type="entry name" value="Diguanyl_cyclase/Pdiesterase"/>
</dbReference>
<dbReference type="SUPFAM" id="SSF141868">
    <property type="entry name" value="EAL domain-like"/>
    <property type="match status" value="1"/>
</dbReference>
<dbReference type="PROSITE" id="PS50112">
    <property type="entry name" value="PAS"/>
    <property type="match status" value="2"/>
</dbReference>
<dbReference type="Gene3D" id="3.30.70.270">
    <property type="match status" value="1"/>
</dbReference>
<dbReference type="InterPro" id="IPR035965">
    <property type="entry name" value="PAS-like_dom_sf"/>
</dbReference>
<dbReference type="InterPro" id="IPR029016">
    <property type="entry name" value="GAF-like_dom_sf"/>
</dbReference>
<dbReference type="PIRSF" id="PIRSF005925">
    <property type="entry name" value="Dos"/>
    <property type="match status" value="1"/>
</dbReference>
<dbReference type="Pfam" id="PF00990">
    <property type="entry name" value="GGDEF"/>
    <property type="match status" value="1"/>
</dbReference>
<accession>A0ABN4TQF5</accession>
<dbReference type="Pfam" id="PF00563">
    <property type="entry name" value="EAL"/>
    <property type="match status" value="1"/>
</dbReference>
<dbReference type="SMART" id="SM00052">
    <property type="entry name" value="EAL"/>
    <property type="match status" value="1"/>
</dbReference>
<dbReference type="InterPro" id="IPR052155">
    <property type="entry name" value="Biofilm_reg_signaling"/>
</dbReference>
<dbReference type="CDD" id="cd01949">
    <property type="entry name" value="GGDEF"/>
    <property type="match status" value="1"/>
</dbReference>
<dbReference type="InterPro" id="IPR000160">
    <property type="entry name" value="GGDEF_dom"/>
</dbReference>
<dbReference type="InterPro" id="IPR001610">
    <property type="entry name" value="PAC"/>
</dbReference>
<evidence type="ECO:0000313" key="5">
    <source>
        <dbReference type="EMBL" id="AOZ07045.1"/>
    </source>
</evidence>
<dbReference type="CDD" id="cd01948">
    <property type="entry name" value="EAL"/>
    <property type="match status" value="1"/>
</dbReference>
<evidence type="ECO:0008006" key="7">
    <source>
        <dbReference type="Google" id="ProtNLM"/>
    </source>
</evidence>
<dbReference type="NCBIfam" id="TIGR00229">
    <property type="entry name" value="sensory_box"/>
    <property type="match status" value="1"/>
</dbReference>
<dbReference type="PANTHER" id="PTHR44757">
    <property type="entry name" value="DIGUANYLATE CYCLASE DGCP"/>
    <property type="match status" value="1"/>
</dbReference>
<dbReference type="SMART" id="SM00065">
    <property type="entry name" value="GAF"/>
    <property type="match status" value="1"/>
</dbReference>
<dbReference type="InterPro" id="IPR029787">
    <property type="entry name" value="Nucleotide_cyclase"/>
</dbReference>
<dbReference type="InterPro" id="IPR001633">
    <property type="entry name" value="EAL_dom"/>
</dbReference>
<dbReference type="RefSeq" id="WP_071014184.1">
    <property type="nucleotide sequence ID" value="NZ_CP017754.1"/>
</dbReference>
<dbReference type="PROSITE" id="PS50887">
    <property type="entry name" value="GGDEF"/>
    <property type="match status" value="1"/>
</dbReference>
<dbReference type="InterPro" id="IPR000014">
    <property type="entry name" value="PAS"/>
</dbReference>
<dbReference type="SUPFAM" id="SSF55785">
    <property type="entry name" value="PYP-like sensor domain (PAS domain)"/>
    <property type="match status" value="2"/>
</dbReference>